<evidence type="ECO:0000256" key="2">
    <source>
        <dbReference type="ARBA" id="ARBA00022801"/>
    </source>
</evidence>
<keyword evidence="1 4" id="KW-0479">Metal-binding</keyword>
<proteinExistence type="inferred from homology"/>
<dbReference type="Gene3D" id="3.20.20.140">
    <property type="entry name" value="Metal-dependent hydrolases"/>
    <property type="match status" value="1"/>
</dbReference>
<dbReference type="EC" id="3.5.4.28" evidence="4"/>
<dbReference type="AlphaFoldDB" id="A0A1I6M803"/>
<feature type="binding site" evidence="4">
    <location>
        <position position="63"/>
    </location>
    <ligand>
        <name>Zn(2+)</name>
        <dbReference type="ChEBI" id="CHEBI:29105"/>
    </ligand>
</feature>
<keyword evidence="2 4" id="KW-0378">Hydrolase</keyword>
<accession>A0A1I6M803</accession>
<dbReference type="STRING" id="767519.SAMN05216559_3934"/>
<organism evidence="6 7">
    <name type="scientific">Halomicrobium zhouii</name>
    <dbReference type="NCBI Taxonomy" id="767519"/>
    <lineage>
        <taxon>Archaea</taxon>
        <taxon>Methanobacteriati</taxon>
        <taxon>Methanobacteriota</taxon>
        <taxon>Stenosarchaea group</taxon>
        <taxon>Halobacteria</taxon>
        <taxon>Halobacteriales</taxon>
        <taxon>Haloarculaceae</taxon>
        <taxon>Halomicrobium</taxon>
    </lineage>
</organism>
<dbReference type="OrthoDB" id="372084at2157"/>
<feature type="binding site" evidence="4">
    <location>
        <position position="300"/>
    </location>
    <ligand>
        <name>Zn(2+)</name>
        <dbReference type="ChEBI" id="CHEBI:29105"/>
    </ligand>
</feature>
<dbReference type="SUPFAM" id="SSF51338">
    <property type="entry name" value="Composite domain of metallo-dependent hydrolases"/>
    <property type="match status" value="2"/>
</dbReference>
<feature type="binding site" evidence="4">
    <location>
        <position position="65"/>
    </location>
    <ligand>
        <name>Zn(2+)</name>
        <dbReference type="ChEBI" id="CHEBI:29105"/>
    </ligand>
</feature>
<dbReference type="HAMAP" id="MF_01281">
    <property type="entry name" value="MTA_SAH_deamin"/>
    <property type="match status" value="1"/>
</dbReference>
<comment type="cofactor">
    <cofactor evidence="4">
        <name>Zn(2+)</name>
        <dbReference type="ChEBI" id="CHEBI:29105"/>
    </cofactor>
    <text evidence="4">Binds 1 zinc ion per subunit.</text>
</comment>
<dbReference type="InterPro" id="IPR032466">
    <property type="entry name" value="Metal_Hydrolase"/>
</dbReference>
<gene>
    <name evidence="4" type="primary">mtaD</name>
    <name evidence="6" type="ORF">SAMN05216559_3934</name>
</gene>
<dbReference type="InterPro" id="IPR023512">
    <property type="entry name" value="Deaminase_MtaD/DadD"/>
</dbReference>
<evidence type="ECO:0000313" key="7">
    <source>
        <dbReference type="Proteomes" id="UP000199062"/>
    </source>
</evidence>
<feature type="domain" description="Amidohydrolase-related" evidence="5">
    <location>
        <begin position="54"/>
        <end position="401"/>
    </location>
</feature>
<comment type="catalytic activity">
    <reaction evidence="4">
        <text>S-adenosyl-L-homocysteine + H2O + H(+) = S-inosyl-L-homocysteine + NH4(+)</text>
        <dbReference type="Rhea" id="RHEA:20716"/>
        <dbReference type="ChEBI" id="CHEBI:15377"/>
        <dbReference type="ChEBI" id="CHEBI:15378"/>
        <dbReference type="ChEBI" id="CHEBI:28938"/>
        <dbReference type="ChEBI" id="CHEBI:57856"/>
        <dbReference type="ChEBI" id="CHEBI:57985"/>
        <dbReference type="EC" id="3.5.4.28"/>
    </reaction>
</comment>
<evidence type="ECO:0000256" key="4">
    <source>
        <dbReference type="HAMAP-Rule" id="MF_01281"/>
    </source>
</evidence>
<dbReference type="GO" id="GO:0090614">
    <property type="term" value="F:5'-methylthioadenosine deaminase activity"/>
    <property type="evidence" value="ECO:0007669"/>
    <property type="project" value="UniProtKB-UniRule"/>
</dbReference>
<feature type="binding site" evidence="4">
    <location>
        <position position="300"/>
    </location>
    <ligand>
        <name>substrate</name>
    </ligand>
</feature>
<reference evidence="6 7" key="1">
    <citation type="submission" date="2016-10" db="EMBL/GenBank/DDBJ databases">
        <authorList>
            <person name="de Groot N.N."/>
        </authorList>
    </citation>
    <scope>NUCLEOTIDE SEQUENCE [LARGE SCALE GENOMIC DNA]</scope>
    <source>
        <strain evidence="6 7">CGMCC 1.10457</strain>
    </source>
</reference>
<dbReference type="InterPro" id="IPR050287">
    <property type="entry name" value="MTA/SAH_deaminase"/>
</dbReference>
<dbReference type="EMBL" id="FOZK01000005">
    <property type="protein sequence ID" value="SFS11738.1"/>
    <property type="molecule type" value="Genomic_DNA"/>
</dbReference>
<comment type="function">
    <text evidence="4">Catalyzes the deamination of 5-methylthioadenosine and S-adenosyl-L-homocysteine into 5-methylthioinosine and S-inosyl-L-homocysteine, respectively. Is also able to deaminate adenosine.</text>
</comment>
<dbReference type="InterPro" id="IPR006680">
    <property type="entry name" value="Amidohydro-rel"/>
</dbReference>
<dbReference type="GO" id="GO:0046872">
    <property type="term" value="F:metal ion binding"/>
    <property type="evidence" value="ECO:0007669"/>
    <property type="project" value="UniProtKB-KW"/>
</dbReference>
<keyword evidence="7" id="KW-1185">Reference proteome</keyword>
<dbReference type="Gene3D" id="2.30.40.10">
    <property type="entry name" value="Urease, subunit C, domain 1"/>
    <property type="match status" value="1"/>
</dbReference>
<feature type="binding site" evidence="4">
    <location>
        <position position="92"/>
    </location>
    <ligand>
        <name>substrate</name>
    </ligand>
</feature>
<dbReference type="GO" id="GO:0050270">
    <property type="term" value="F:S-adenosylhomocysteine deaminase activity"/>
    <property type="evidence" value="ECO:0007669"/>
    <property type="project" value="UniProtKB-UniRule"/>
</dbReference>
<comment type="similarity">
    <text evidence="4">Belongs to the metallo-dependent hydrolases superfamily. MTA/SAH deaminase family.</text>
</comment>
<feature type="binding site" evidence="4">
    <location>
        <position position="212"/>
    </location>
    <ligand>
        <name>Zn(2+)</name>
        <dbReference type="ChEBI" id="CHEBI:29105"/>
    </ligand>
</feature>
<dbReference type="FunFam" id="3.20.20.140:FF:000014">
    <property type="entry name" value="5-methylthioadenosine/S-adenosylhomocysteine deaminase"/>
    <property type="match status" value="1"/>
</dbReference>
<evidence type="ECO:0000313" key="6">
    <source>
        <dbReference type="EMBL" id="SFS11738.1"/>
    </source>
</evidence>
<evidence type="ECO:0000259" key="5">
    <source>
        <dbReference type="Pfam" id="PF01979"/>
    </source>
</evidence>
<feature type="binding site" evidence="4">
    <location>
        <position position="185"/>
    </location>
    <ligand>
        <name>substrate</name>
    </ligand>
</feature>
<evidence type="ECO:0000256" key="3">
    <source>
        <dbReference type="ARBA" id="ARBA00022833"/>
    </source>
</evidence>
<dbReference type="EC" id="3.5.4.31" evidence="4"/>
<dbReference type="CDD" id="cd01298">
    <property type="entry name" value="ATZ_TRZ_like"/>
    <property type="match status" value="1"/>
</dbReference>
<dbReference type="PANTHER" id="PTHR43794">
    <property type="entry name" value="AMINOHYDROLASE SSNA-RELATED"/>
    <property type="match status" value="1"/>
</dbReference>
<protein>
    <recommendedName>
        <fullName evidence="4">5-methylthioadenosine/S-adenosylhomocysteine deaminase</fullName>
        <shortName evidence="4">MTA/SAH deaminase</shortName>
        <ecNumber evidence="4">3.5.4.28</ecNumber>
        <ecNumber evidence="4">3.5.4.31</ecNumber>
    </recommendedName>
</protein>
<dbReference type="Pfam" id="PF01979">
    <property type="entry name" value="Amidohydro_1"/>
    <property type="match status" value="1"/>
</dbReference>
<dbReference type="PANTHER" id="PTHR43794:SF11">
    <property type="entry name" value="AMIDOHYDROLASE-RELATED DOMAIN-CONTAINING PROTEIN"/>
    <property type="match status" value="1"/>
</dbReference>
<comment type="caution">
    <text evidence="4">Lacks conserved residue(s) required for the propagation of feature annotation.</text>
</comment>
<sequence length="437" mass="46457">MSELLVSGGQVLLPDHTVTEADVLVDQDTGNIVDVDDPGALEGDTQALDASDGLVIPGLVNAHTHVSMTLLRGYADDKPLDAWLQEDIWPVEAELTAEDVRVGAELGLIEMIKSGTTALADMYFFMEQVAEAVDDAGMRGLLGQGCISVGKDEEDAHEDFQSGLAFAEEYDGYADGRVRTAFMPHSLTTAGEAYYREYVPEARDAGLPIHFHANETEGEVDPIVEEHGERPLEYADDLGLLEPEDFLAHGVHVDETEIDLLAERGTGVVHNPASNMKLASGMAPVQAMVDAGVPVALGTDGAASNNDLDLFDEMRDAAMLGKLAADDASAMAAGTVLEIATRGGAEVLGFDSGRVAAGANADLAVVDLDATHLTPHHDLVSHLVYAAKGSDVRHTVCDGEVLMRDREVQVFDEESVRERAETAAGDLVARAERDSGQ</sequence>
<keyword evidence="3 4" id="KW-0862">Zinc</keyword>
<comment type="catalytic activity">
    <reaction evidence="4">
        <text>S-methyl-5'-thioadenosine + H2O + H(+) = S-methyl-5'-thioinosine + NH4(+)</text>
        <dbReference type="Rhea" id="RHEA:25025"/>
        <dbReference type="ChEBI" id="CHEBI:15377"/>
        <dbReference type="ChEBI" id="CHEBI:15378"/>
        <dbReference type="ChEBI" id="CHEBI:17509"/>
        <dbReference type="ChEBI" id="CHEBI:28938"/>
        <dbReference type="ChEBI" id="CHEBI:48595"/>
        <dbReference type="EC" id="3.5.4.31"/>
    </reaction>
</comment>
<dbReference type="InterPro" id="IPR011059">
    <property type="entry name" value="Metal-dep_hydrolase_composite"/>
</dbReference>
<dbReference type="Proteomes" id="UP000199062">
    <property type="component" value="Unassembled WGS sequence"/>
</dbReference>
<feature type="binding site" evidence="4">
    <location>
        <position position="215"/>
    </location>
    <ligand>
        <name>substrate</name>
    </ligand>
</feature>
<dbReference type="RefSeq" id="WP_089818927.1">
    <property type="nucleotide sequence ID" value="NZ_FOZK01000005.1"/>
</dbReference>
<dbReference type="SUPFAM" id="SSF51556">
    <property type="entry name" value="Metallo-dependent hydrolases"/>
    <property type="match status" value="1"/>
</dbReference>
<name>A0A1I6M803_9EURY</name>
<evidence type="ECO:0000256" key="1">
    <source>
        <dbReference type="ARBA" id="ARBA00022723"/>
    </source>
</evidence>